<reference evidence="12" key="1">
    <citation type="submission" date="2016-05" db="EMBL/GenBank/DDBJ databases">
        <authorList>
            <person name="Sharaf H."/>
        </authorList>
    </citation>
    <scope>NUCLEOTIDE SEQUENCE [LARGE SCALE GENOMIC DNA]</scope>
    <source>
        <strain evidence="12">H</strain>
    </source>
</reference>
<evidence type="ECO:0000256" key="2">
    <source>
        <dbReference type="ARBA" id="ARBA00009901"/>
    </source>
</evidence>
<evidence type="ECO:0000256" key="8">
    <source>
        <dbReference type="ARBA" id="ARBA00023228"/>
    </source>
</evidence>
<evidence type="ECO:0000256" key="9">
    <source>
        <dbReference type="ARBA" id="ARBA00023285"/>
    </source>
</evidence>
<evidence type="ECO:0000256" key="5">
    <source>
        <dbReference type="ARBA" id="ARBA00022692"/>
    </source>
</evidence>
<accession>A0A193QUN8</accession>
<evidence type="ECO:0000313" key="11">
    <source>
        <dbReference type="EMBL" id="SBO24533.1"/>
    </source>
</evidence>
<dbReference type="GO" id="GO:0072665">
    <property type="term" value="P:protein localization to vacuole"/>
    <property type="evidence" value="ECO:0007669"/>
    <property type="project" value="TreeGrafter"/>
</dbReference>
<dbReference type="InterPro" id="IPR006876">
    <property type="entry name" value="LMBR1-like_membr_prot"/>
</dbReference>
<evidence type="ECO:0008006" key="13">
    <source>
        <dbReference type="Google" id="ProtNLM"/>
    </source>
</evidence>
<keyword evidence="8" id="KW-0458">Lysosome</keyword>
<feature type="transmembrane region" description="Helical" evidence="10">
    <location>
        <begin position="179"/>
        <end position="198"/>
    </location>
</feature>
<keyword evidence="6 10" id="KW-1133">Transmembrane helix</keyword>
<evidence type="ECO:0000256" key="1">
    <source>
        <dbReference type="ARBA" id="ARBA00004155"/>
    </source>
</evidence>
<evidence type="ECO:0000256" key="7">
    <source>
        <dbReference type="ARBA" id="ARBA00023136"/>
    </source>
</evidence>
<dbReference type="GO" id="GO:0031419">
    <property type="term" value="F:cobalamin binding"/>
    <property type="evidence" value="ECO:0007669"/>
    <property type="project" value="UniProtKB-KW"/>
</dbReference>
<feature type="transmembrane region" description="Helical" evidence="10">
    <location>
        <begin position="38"/>
        <end position="61"/>
    </location>
</feature>
<keyword evidence="7 10" id="KW-0472">Membrane</keyword>
<evidence type="ECO:0000256" key="4">
    <source>
        <dbReference type="ARBA" id="ARBA00022628"/>
    </source>
</evidence>
<organism evidence="11 12">
    <name type="scientific">Plasmodium knowlesi (strain H)</name>
    <dbReference type="NCBI Taxonomy" id="5851"/>
    <lineage>
        <taxon>Eukaryota</taxon>
        <taxon>Sar</taxon>
        <taxon>Alveolata</taxon>
        <taxon>Apicomplexa</taxon>
        <taxon>Aconoidasida</taxon>
        <taxon>Haemosporida</taxon>
        <taxon>Plasmodiidae</taxon>
        <taxon>Plasmodium</taxon>
        <taxon>Plasmodium (Plasmodium)</taxon>
    </lineage>
</organism>
<feature type="transmembrane region" description="Helical" evidence="10">
    <location>
        <begin position="520"/>
        <end position="538"/>
    </location>
</feature>
<keyword evidence="9" id="KW-0170">Cobalt</keyword>
<dbReference type="AlphaFoldDB" id="A0A193QUN8"/>
<keyword evidence="4" id="KW-0846">Cobalamin</keyword>
<dbReference type="InterPro" id="IPR050854">
    <property type="entry name" value="LMBD1_LysCbl_Transport"/>
</dbReference>
<protein>
    <recommendedName>
        <fullName evidence="13">LMBR1 domain-containing protein</fullName>
    </recommendedName>
</protein>
<keyword evidence="3" id="KW-0813">Transport</keyword>
<feature type="transmembrane region" description="Helical" evidence="10">
    <location>
        <begin position="82"/>
        <end position="105"/>
    </location>
</feature>
<sequence length="571" mass="66141">MDLLTSCTLTALILLIFTSCGAFYRHFVKADESTFLTAATFVLSLSTSFILVLFIPVDIYLVSNGDIEISNLEITQRLVSKFYHSIFWVLIFEAYILVPFSYFYVKNKRYYRNEFDDYIVPCENVIESFKKTIYFICLIVALSIIGLVYRPGHKLAMEKGKELEYISDLLDMKHTGESAILFLMGCVVLIGVSFWVTYTSYGIACLPLSFLQQKNIEYDKKEIETRFANLKEKEMVIKVGSTGRKTIITLGISLKGYRRVSFGMMTLIQIFNTPLSISQHKYRESSEIRGSDKYEILRIEKMQRALSRYNYKLQEIEKTSESWLSYVIGIVLTCRVITGLVFLTFSFSVYISLLASITDKYLNSVCAYKCGFVLEKINTIFNLLDSSLILFSRFFPLDIFIIASLAIYIFCCSLYGIVNVGIRVCFIPLYKLKARRSSPETMLVLCFVIIHIILVLIMTLLTIAPNYITYGIQRIRINDTPAFIKCSLKTDKNVCKMSVLSVFFNKIFFGIPYFANSYFFSNWMFILMYSFSFIYRIFFKRISYLDNLDELNLSKENMDEHMNLLPLEKLT</sequence>
<keyword evidence="5 10" id="KW-0812">Transmembrane</keyword>
<dbReference type="PANTHER" id="PTHR16130">
    <property type="entry name" value="LYSOSOMAL COBALAMIN TRANSPORTER-RELATED"/>
    <property type="match status" value="1"/>
</dbReference>
<evidence type="ECO:0000256" key="6">
    <source>
        <dbReference type="ARBA" id="ARBA00022989"/>
    </source>
</evidence>
<feature type="transmembrane region" description="Helical" evidence="10">
    <location>
        <begin position="323"/>
        <end position="351"/>
    </location>
</feature>
<comment type="subcellular location">
    <subcellularLocation>
        <location evidence="1">Lysosome membrane</location>
        <topology evidence="1">Multi-pass membrane protein</topology>
    </subcellularLocation>
</comment>
<name>A0A193QUN8_PLAKH</name>
<dbReference type="Pfam" id="PF04791">
    <property type="entry name" value="LMBR1"/>
    <property type="match status" value="1"/>
</dbReference>
<proteinExistence type="inferred from homology"/>
<evidence type="ECO:0000313" key="12">
    <source>
        <dbReference type="Proteomes" id="UP000182128"/>
    </source>
</evidence>
<evidence type="ECO:0000256" key="3">
    <source>
        <dbReference type="ARBA" id="ARBA00022448"/>
    </source>
</evidence>
<gene>
    <name evidence="11" type="ORF">PKNA1_C2_1263300</name>
</gene>
<evidence type="ECO:0000256" key="10">
    <source>
        <dbReference type="SAM" id="Phobius"/>
    </source>
</evidence>
<dbReference type="PANTHER" id="PTHR16130:SF2">
    <property type="entry name" value="LYSOSOMAL COBALAMIN TRANSPORT ESCORT PROTEIN LMBD1"/>
    <property type="match status" value="1"/>
</dbReference>
<feature type="transmembrane region" description="Helical" evidence="10">
    <location>
        <begin position="133"/>
        <end position="149"/>
    </location>
</feature>
<feature type="transmembrane region" description="Helical" evidence="10">
    <location>
        <begin position="442"/>
        <end position="468"/>
    </location>
</feature>
<feature type="transmembrane region" description="Helical" evidence="10">
    <location>
        <begin position="399"/>
        <end position="422"/>
    </location>
</feature>
<dbReference type="Proteomes" id="UP000182128">
    <property type="component" value="Unassembled WGS sequence"/>
</dbReference>
<comment type="similarity">
    <text evidence="2">Belongs to the LIMR family. LMBRD1 subfamily.</text>
</comment>
<dbReference type="GO" id="GO:0005765">
    <property type="term" value="C:lysosomal membrane"/>
    <property type="evidence" value="ECO:0007669"/>
    <property type="project" value="UniProtKB-SubCell"/>
</dbReference>
<dbReference type="EMBL" id="CWHQ02000011">
    <property type="protein sequence ID" value="SBO24533.1"/>
    <property type="molecule type" value="Genomic_DNA"/>
</dbReference>